<dbReference type="GO" id="GO:0008360">
    <property type="term" value="P:regulation of cell shape"/>
    <property type="evidence" value="ECO:0007669"/>
    <property type="project" value="UniProtKB-KW"/>
</dbReference>
<gene>
    <name evidence="12" type="ordered locus">Acry_2838</name>
</gene>
<keyword evidence="13" id="KW-1185">Reference proteome</keyword>
<dbReference type="PANTHER" id="PTHR21581:SF6">
    <property type="entry name" value="TRAFFICKING PROTEIN PARTICLE COMPLEX SUBUNIT 12"/>
    <property type="match status" value="1"/>
</dbReference>
<dbReference type="KEGG" id="acr:Acry_2838"/>
<dbReference type="SUPFAM" id="SSF56601">
    <property type="entry name" value="beta-lactamase/transpeptidase-like"/>
    <property type="match status" value="1"/>
</dbReference>
<dbReference type="Proteomes" id="UP000000245">
    <property type="component" value="Chromosome"/>
</dbReference>
<proteinExistence type="inferred from homology"/>
<keyword evidence="6" id="KW-0961">Cell wall biogenesis/degradation</keyword>
<dbReference type="GO" id="GO:0009002">
    <property type="term" value="F:serine-type D-Ala-D-Ala carboxypeptidase activity"/>
    <property type="evidence" value="ECO:0007669"/>
    <property type="project" value="UniProtKB-EC"/>
</dbReference>
<protein>
    <submittedName>
        <fullName evidence="12">Serine-type D-Ala-D-Ala carboxypeptidase</fullName>
        <ecNumber evidence="12">3.4.16.4</ecNumber>
    </submittedName>
</protein>
<evidence type="ECO:0000256" key="2">
    <source>
        <dbReference type="ARBA" id="ARBA00022729"/>
    </source>
</evidence>
<keyword evidence="3 12" id="KW-0378">Hydrolase</keyword>
<keyword evidence="2 10" id="KW-0732">Signal</keyword>
<keyword evidence="5" id="KW-0573">Peptidoglycan synthesis</keyword>
<evidence type="ECO:0000256" key="1">
    <source>
        <dbReference type="ARBA" id="ARBA00007164"/>
    </source>
</evidence>
<evidence type="ECO:0000256" key="7">
    <source>
        <dbReference type="PIRSR" id="PIRSR618044-1"/>
    </source>
</evidence>
<evidence type="ECO:0000313" key="12">
    <source>
        <dbReference type="EMBL" id="ABQ32028.1"/>
    </source>
</evidence>
<accession>A5G2E6</accession>
<dbReference type="HOGENOM" id="CLU_027070_1_1_5"/>
<feature type="active site" evidence="7">
    <location>
        <position position="156"/>
    </location>
</feature>
<evidence type="ECO:0000256" key="5">
    <source>
        <dbReference type="ARBA" id="ARBA00022984"/>
    </source>
</evidence>
<evidence type="ECO:0000313" key="13">
    <source>
        <dbReference type="Proteomes" id="UP000000245"/>
    </source>
</evidence>
<feature type="signal peptide" evidence="10">
    <location>
        <begin position="1"/>
        <end position="31"/>
    </location>
</feature>
<dbReference type="PRINTS" id="PR00725">
    <property type="entry name" value="DADACBPTASE1"/>
</dbReference>
<dbReference type="EMBL" id="CP000697">
    <property type="protein sequence ID" value="ABQ32028.1"/>
    <property type="molecule type" value="Genomic_DNA"/>
</dbReference>
<dbReference type="EC" id="3.4.16.4" evidence="12"/>
<evidence type="ECO:0000256" key="8">
    <source>
        <dbReference type="PIRSR" id="PIRSR618044-2"/>
    </source>
</evidence>
<dbReference type="eggNOG" id="COG1686">
    <property type="taxonomic scope" value="Bacteria"/>
</dbReference>
<dbReference type="InterPro" id="IPR012338">
    <property type="entry name" value="Beta-lactam/transpept-like"/>
</dbReference>
<evidence type="ECO:0000256" key="4">
    <source>
        <dbReference type="ARBA" id="ARBA00022960"/>
    </source>
</evidence>
<dbReference type="RefSeq" id="WP_012040353.1">
    <property type="nucleotide sequence ID" value="NC_009484.1"/>
</dbReference>
<dbReference type="AlphaFoldDB" id="A5G2E6"/>
<keyword evidence="4" id="KW-0133">Cell shape</keyword>
<keyword evidence="12" id="KW-0121">Carboxypeptidase</keyword>
<feature type="domain" description="Peptidase S11 D-alanyl-D-alanine carboxypeptidase A N-terminal" evidence="11">
    <location>
        <begin position="71"/>
        <end position="289"/>
    </location>
</feature>
<dbReference type="PANTHER" id="PTHR21581">
    <property type="entry name" value="D-ALANYL-D-ALANINE CARBOXYPEPTIDASE"/>
    <property type="match status" value="1"/>
</dbReference>
<dbReference type="InterPro" id="IPR001967">
    <property type="entry name" value="Peptidase_S11_N"/>
</dbReference>
<feature type="binding site" evidence="8">
    <location>
        <position position="259"/>
    </location>
    <ligand>
        <name>substrate</name>
    </ligand>
</feature>
<evidence type="ECO:0000256" key="9">
    <source>
        <dbReference type="RuleBase" id="RU004016"/>
    </source>
</evidence>
<dbReference type="GO" id="GO:0006508">
    <property type="term" value="P:proteolysis"/>
    <property type="evidence" value="ECO:0007669"/>
    <property type="project" value="InterPro"/>
</dbReference>
<sequence>MRLAELQGWIVNILRRGSVLAAGGLMGAALAAPQAAQANLHQQYRHVVRIHERLGGIASPAASGPLAPGIDWIVMDAATGRILSEHNAYNERFPASLTKLMTLDLAFHALSHGRLNANTPLPVSPAAASVQPVKLNLVAGQTVTVMQAMLGMTTLSANDAATALGQYLGGGSIRRVAAEMTARAHALGMERSEFRNPSGLPNPNQVTDAYDMAILARHLLLDYPQYRYLFSVPSFRFEGRTIPNIDGMLKRYNGAIGMKTGYTDLARFNLVTAAVRNGHMLIGVEMHAPSWIVAYNRMTQLLDAGFAAESGAPTTVIATATSPQPRAAMPPPPVRQPAAAPVLVASRSRTAPVHMIVARSVGHVTRDMIPGWTAQVGAYDSYILAKRQALTIRGERKVGIARVGSAVVHRHRIWRAQIAGLDHNDANLVCSAMRRAHQSCFIIPPSNESLAMR</sequence>
<evidence type="ECO:0000256" key="3">
    <source>
        <dbReference type="ARBA" id="ARBA00022801"/>
    </source>
</evidence>
<feature type="active site" description="Acyl-ester intermediate" evidence="7">
    <location>
        <position position="96"/>
    </location>
</feature>
<evidence type="ECO:0000259" key="11">
    <source>
        <dbReference type="Pfam" id="PF00768"/>
    </source>
</evidence>
<dbReference type="Gene3D" id="3.40.710.10">
    <property type="entry name" value="DD-peptidase/beta-lactamase superfamily"/>
    <property type="match status" value="1"/>
</dbReference>
<dbReference type="Pfam" id="PF00768">
    <property type="entry name" value="Peptidase_S11"/>
    <property type="match status" value="1"/>
</dbReference>
<feature type="chain" id="PRO_5002683180" evidence="10">
    <location>
        <begin position="32"/>
        <end position="453"/>
    </location>
</feature>
<evidence type="ECO:0000256" key="6">
    <source>
        <dbReference type="ARBA" id="ARBA00023316"/>
    </source>
</evidence>
<comment type="similarity">
    <text evidence="1 9">Belongs to the peptidase S11 family.</text>
</comment>
<feature type="active site" description="Proton acceptor" evidence="7">
    <location>
        <position position="99"/>
    </location>
</feature>
<dbReference type="GO" id="GO:0071555">
    <property type="term" value="P:cell wall organization"/>
    <property type="evidence" value="ECO:0007669"/>
    <property type="project" value="UniProtKB-KW"/>
</dbReference>
<keyword evidence="12" id="KW-0645">Protease</keyword>
<organism evidence="12 13">
    <name type="scientific">Acidiphilium cryptum (strain JF-5)</name>
    <dbReference type="NCBI Taxonomy" id="349163"/>
    <lineage>
        <taxon>Bacteria</taxon>
        <taxon>Pseudomonadati</taxon>
        <taxon>Pseudomonadota</taxon>
        <taxon>Alphaproteobacteria</taxon>
        <taxon>Acetobacterales</taxon>
        <taxon>Acidocellaceae</taxon>
        <taxon>Acidiphilium</taxon>
    </lineage>
</organism>
<reference evidence="12 13" key="1">
    <citation type="submission" date="2007-05" db="EMBL/GenBank/DDBJ databases">
        <title>Complete sequence of chromosome of Acidiphilium cryptum JF-5.</title>
        <authorList>
            <consortium name="US DOE Joint Genome Institute"/>
            <person name="Copeland A."/>
            <person name="Lucas S."/>
            <person name="Lapidus A."/>
            <person name="Barry K."/>
            <person name="Detter J.C."/>
            <person name="Glavina del Rio T."/>
            <person name="Hammon N."/>
            <person name="Israni S."/>
            <person name="Dalin E."/>
            <person name="Tice H."/>
            <person name="Pitluck S."/>
            <person name="Sims D."/>
            <person name="Brettin T."/>
            <person name="Bruce D."/>
            <person name="Han C."/>
            <person name="Schmutz J."/>
            <person name="Larimer F."/>
            <person name="Land M."/>
            <person name="Hauser L."/>
            <person name="Kyrpides N."/>
            <person name="Kim E."/>
            <person name="Magnuson T."/>
            <person name="Richardson P."/>
        </authorList>
    </citation>
    <scope>NUCLEOTIDE SEQUENCE [LARGE SCALE GENOMIC DNA]</scope>
    <source>
        <strain evidence="12 13">JF-5</strain>
    </source>
</reference>
<name>A5G2E6_ACICJ</name>
<dbReference type="GO" id="GO:0009252">
    <property type="term" value="P:peptidoglycan biosynthetic process"/>
    <property type="evidence" value="ECO:0007669"/>
    <property type="project" value="UniProtKB-KW"/>
</dbReference>
<dbReference type="STRING" id="349163.Acry_2838"/>
<evidence type="ECO:0000256" key="10">
    <source>
        <dbReference type="SAM" id="SignalP"/>
    </source>
</evidence>
<dbReference type="InterPro" id="IPR018044">
    <property type="entry name" value="Peptidase_S11"/>
</dbReference>